<feature type="coiled-coil region" evidence="1">
    <location>
        <begin position="72"/>
        <end position="99"/>
    </location>
</feature>
<evidence type="ECO:0000256" key="2">
    <source>
        <dbReference type="SAM" id="MobiDB-lite"/>
    </source>
</evidence>
<gene>
    <name evidence="3" type="ORF">ED033_03540</name>
</gene>
<comment type="caution">
    <text evidence="3">The sequence shown here is derived from an EMBL/GenBank/DDBJ whole genome shotgun (WGS) entry which is preliminary data.</text>
</comment>
<sequence length="684" mass="73994">MAAKSIVEIDVQDEKFQSFLEKFNEYQKALGELPEQWRGAVHGLGEAAKETERVREGTEGITKAFADGVAALASVNDGLDRLNGNLEKATKTQTEFNKKSGGARNFLNKASKDAKSLAGHIKDATTSLLSWGTVLGLFSGLAGAGGLWGLNHLAGNASAQRFTAMGLGTTAGGLNSTAVDFQKALGNPVGTLGAIRDAQLDLSKRWQFRAMGVDNPDRDPAELLPEMIKAARDIFVRNGSTQQGAEAYGLTNYFTLDDLNRFKKMSDEEIDAMAKQAQQDTRRLQLTDQQLRQWQDFNIQLDRSKVSIGNTFIRGLAPLAPELGKLSDAFSGAIETVLKSPELGKWIDGLSDGIRRFGNYLASPEFQKDVEAFISGVERLGRVIGKVIDWISGKSDITADDIKSRSSILSDEKRTDPVTSETYTPGGDDDPRVWSWLKGVKKFFASGDVKPVDGKQADVHAKGRTIADRFNNPANLRYAAGYETANTRSGKFAVFPSLDEGVLAAAKQLQIYGTKGINNIHDIISKWAPSNENNTKAYIGHVVNATGRSEFEKLNLNDTRTLAKLITAMSVKEGAGSRLSEGKVIQIINNAGGHFQESQKKSLQDINPSDSVRGQYLAQYGSELPGTSTSNPVVQPVQQSSGKTDQILQQILDNQKRGHAQGLVVYNNTGGNAVVSSTQLGGFG</sequence>
<protein>
    <recommendedName>
        <fullName evidence="4">Bacteriophage protein</fullName>
    </recommendedName>
</protein>
<evidence type="ECO:0000313" key="3">
    <source>
        <dbReference type="EMBL" id="MER41432.1"/>
    </source>
</evidence>
<proteinExistence type="predicted"/>
<reference evidence="3" key="1">
    <citation type="submission" date="2018-10" db="EMBL/GenBank/DDBJ databases">
        <authorList>
            <consortium name="PulseNet: The National Subtyping Network for Foodborne Disease Surveillance"/>
            <person name="Tarr C.L."/>
            <person name="Trees E."/>
            <person name="Katz L.S."/>
            <person name="Carleton-Romer H.A."/>
            <person name="Stroika S."/>
            <person name="Kucerova Z."/>
            <person name="Roache K.F."/>
            <person name="Sabol A.L."/>
            <person name="Besser J."/>
            <person name="Gerner-Smidt P."/>
        </authorList>
    </citation>
    <scope>NUCLEOTIDE SEQUENCE [LARGE SCALE GENOMIC DNA]</scope>
    <source>
        <strain evidence="3">PNUSAS057480</strain>
    </source>
</reference>
<dbReference type="Proteomes" id="UP000885379">
    <property type="component" value="Unassembled WGS sequence"/>
</dbReference>
<accession>A0A3I8FJ68</accession>
<dbReference type="EMBL" id="RMEA01000007">
    <property type="protein sequence ID" value="MER41432.1"/>
    <property type="molecule type" value="Genomic_DNA"/>
</dbReference>
<keyword evidence="1" id="KW-0175">Coiled coil</keyword>
<evidence type="ECO:0000256" key="1">
    <source>
        <dbReference type="SAM" id="Coils"/>
    </source>
</evidence>
<feature type="region of interest" description="Disordered" evidence="2">
    <location>
        <begin position="408"/>
        <end position="427"/>
    </location>
</feature>
<organism evidence="3">
    <name type="scientific">Salmonella enterica</name>
    <name type="common">Salmonella choleraesuis</name>
    <dbReference type="NCBI Taxonomy" id="28901"/>
    <lineage>
        <taxon>Bacteria</taxon>
        <taxon>Pseudomonadati</taxon>
        <taxon>Pseudomonadota</taxon>
        <taxon>Gammaproteobacteria</taxon>
        <taxon>Enterobacterales</taxon>
        <taxon>Enterobacteriaceae</taxon>
        <taxon>Salmonella</taxon>
    </lineage>
</organism>
<evidence type="ECO:0008006" key="4">
    <source>
        <dbReference type="Google" id="ProtNLM"/>
    </source>
</evidence>
<name>A0A3I8FJ68_SALER</name>
<dbReference type="AlphaFoldDB" id="A0A3I8FJ68"/>